<reference evidence="5 7" key="1">
    <citation type="submission" date="2019-09" db="EMBL/GenBank/DDBJ databases">
        <title>Butyricimonas paravirosa DSM 105722 (=214-4 = JCM 18677 = CCUG 65563).</title>
        <authorList>
            <person name="Le Roy T."/>
            <person name="Cani P.D."/>
        </authorList>
    </citation>
    <scope>NUCLEOTIDE SEQUENCE [LARGE SCALE GENOMIC DNA]</scope>
    <source>
        <strain evidence="5 7">DSM 105722</strain>
    </source>
</reference>
<dbReference type="InterPro" id="IPR006860">
    <property type="entry name" value="FecR"/>
</dbReference>
<name>A0A7X5YFF6_9BACT</name>
<dbReference type="Proteomes" id="UP001302374">
    <property type="component" value="Chromosome"/>
</dbReference>
<feature type="domain" description="FecR protein" evidence="2">
    <location>
        <begin position="193"/>
        <end position="287"/>
    </location>
</feature>
<gene>
    <name evidence="5" type="ORF">F1644_08945</name>
    <name evidence="4" type="ORF">GGR15_003813</name>
</gene>
<sequence>MDYSKARQLAEIIVKIRLRNVTFQERATLADWLEESENNRQLYKRIVRGQSIAKRLKEEDQINESVNFVLVRDGIIRRLVRKQQTRRFLRLVSGSISAACLVGAVLFVLNNKPDKEIRRTSGEENIIIAAKPETNTRAMLILADGVQIDLVHDLPEVVEQKRAIIRGENGKLLYEVKRDSLLNDETVEETFNRVVTYVGGDYFLTLSDGTRVWLNADSELEFPVSFVRNERVVKLQGEAYFEVQRDVNKPFIVDANGLRTRVLGTSFNVKAYRDEQNVFTTLVKGSVAVEVLDNGNVPTSRVVLEPGMQAMWHEGSKAISVQPVNVANIAAWKDGKFIFTEEDIEVVLRTLSRWYGVNFICKDTQMEKYTFNGLINKDEKLETVLENLTLAGGPIFNVVGKNVYITKK</sequence>
<dbReference type="InterPro" id="IPR032508">
    <property type="entry name" value="FecR_C"/>
</dbReference>
<dbReference type="GO" id="GO:0016989">
    <property type="term" value="F:sigma factor antagonist activity"/>
    <property type="evidence" value="ECO:0007669"/>
    <property type="project" value="TreeGrafter"/>
</dbReference>
<dbReference type="Gene3D" id="3.55.50.30">
    <property type="match status" value="1"/>
</dbReference>
<keyword evidence="1" id="KW-0472">Membrane</keyword>
<reference evidence="4 6" key="2">
    <citation type="submission" date="2020-03" db="EMBL/GenBank/DDBJ databases">
        <title>Genomic Encyclopedia of Type Strains, Phase IV (KMG-IV): sequencing the most valuable type-strain genomes for metagenomic binning, comparative biology and taxonomic classification.</title>
        <authorList>
            <person name="Goeker M."/>
        </authorList>
    </citation>
    <scope>NUCLEOTIDE SEQUENCE [LARGE SCALE GENOMIC DNA]</scope>
    <source>
        <strain evidence="4 6">DSM 105722</strain>
    </source>
</reference>
<evidence type="ECO:0000313" key="7">
    <source>
        <dbReference type="Proteomes" id="UP001302374"/>
    </source>
</evidence>
<evidence type="ECO:0000313" key="4">
    <source>
        <dbReference type="EMBL" id="NJC20170.1"/>
    </source>
</evidence>
<protein>
    <submittedName>
        <fullName evidence="5">DUF4974 domain-containing protein</fullName>
    </submittedName>
    <submittedName>
        <fullName evidence="4">Ferric-dicitrate binding protein FerR (Iron transport regulator)</fullName>
    </submittedName>
</protein>
<feature type="domain" description="Protein FecR C-terminal" evidence="3">
    <location>
        <begin position="336"/>
        <end position="405"/>
    </location>
</feature>
<dbReference type="EMBL" id="JAATLI010000015">
    <property type="protein sequence ID" value="NJC20170.1"/>
    <property type="molecule type" value="Genomic_DNA"/>
</dbReference>
<organism evidence="4 6">
    <name type="scientific">Butyricimonas paravirosa</name>
    <dbReference type="NCBI Taxonomy" id="1472417"/>
    <lineage>
        <taxon>Bacteria</taxon>
        <taxon>Pseudomonadati</taxon>
        <taxon>Bacteroidota</taxon>
        <taxon>Bacteroidia</taxon>
        <taxon>Bacteroidales</taxon>
        <taxon>Odoribacteraceae</taxon>
        <taxon>Butyricimonas</taxon>
    </lineage>
</organism>
<evidence type="ECO:0000259" key="3">
    <source>
        <dbReference type="Pfam" id="PF16344"/>
    </source>
</evidence>
<evidence type="ECO:0000259" key="2">
    <source>
        <dbReference type="Pfam" id="PF04773"/>
    </source>
</evidence>
<feature type="transmembrane region" description="Helical" evidence="1">
    <location>
        <begin position="88"/>
        <end position="109"/>
    </location>
</feature>
<dbReference type="RefSeq" id="WP_118305158.1">
    <property type="nucleotide sequence ID" value="NZ_BMPA01000014.1"/>
</dbReference>
<dbReference type="Proteomes" id="UP000576368">
    <property type="component" value="Unassembled WGS sequence"/>
</dbReference>
<dbReference type="EMBL" id="CP043839">
    <property type="protein sequence ID" value="WOF12382.1"/>
    <property type="molecule type" value="Genomic_DNA"/>
</dbReference>
<proteinExistence type="predicted"/>
<evidence type="ECO:0000313" key="6">
    <source>
        <dbReference type="Proteomes" id="UP000576368"/>
    </source>
</evidence>
<dbReference type="GeneID" id="86891413"/>
<dbReference type="Pfam" id="PF04773">
    <property type="entry name" value="FecR"/>
    <property type="match status" value="1"/>
</dbReference>
<dbReference type="AlphaFoldDB" id="A0A7X5YFF6"/>
<keyword evidence="1" id="KW-1133">Transmembrane helix</keyword>
<evidence type="ECO:0000313" key="5">
    <source>
        <dbReference type="EMBL" id="WOF12382.1"/>
    </source>
</evidence>
<evidence type="ECO:0000256" key="1">
    <source>
        <dbReference type="SAM" id="Phobius"/>
    </source>
</evidence>
<dbReference type="Pfam" id="PF16344">
    <property type="entry name" value="FecR_C"/>
    <property type="match status" value="1"/>
</dbReference>
<dbReference type="Gene3D" id="2.60.120.1440">
    <property type="match status" value="1"/>
</dbReference>
<keyword evidence="7" id="KW-1185">Reference proteome</keyword>
<dbReference type="PANTHER" id="PTHR30273">
    <property type="entry name" value="PERIPLASMIC SIGNAL SENSOR AND SIGMA FACTOR ACTIVATOR FECR-RELATED"/>
    <property type="match status" value="1"/>
</dbReference>
<dbReference type="InterPro" id="IPR012373">
    <property type="entry name" value="Ferrdict_sens_TM"/>
</dbReference>
<dbReference type="PANTHER" id="PTHR30273:SF2">
    <property type="entry name" value="PROTEIN FECR"/>
    <property type="match status" value="1"/>
</dbReference>
<accession>A0A7X5YFF6</accession>
<keyword evidence="1" id="KW-0812">Transmembrane</keyword>